<evidence type="ECO:0000256" key="1">
    <source>
        <dbReference type="ARBA" id="ARBA00022679"/>
    </source>
</evidence>
<dbReference type="STRING" id="945713.IALB_2100"/>
<organism evidence="4 5">
    <name type="scientific">Ignavibacterium album (strain DSM 19864 / JCM 16511 / NBRC 101810 / Mat9-16)</name>
    <dbReference type="NCBI Taxonomy" id="945713"/>
    <lineage>
        <taxon>Bacteria</taxon>
        <taxon>Pseudomonadati</taxon>
        <taxon>Ignavibacteriota</taxon>
        <taxon>Ignavibacteria</taxon>
        <taxon>Ignavibacteriales</taxon>
        <taxon>Ignavibacteriaceae</taxon>
        <taxon>Ignavibacterium</taxon>
    </lineage>
</organism>
<dbReference type="InterPro" id="IPR051556">
    <property type="entry name" value="N-term/lysine_N-AcTrnsfr"/>
</dbReference>
<sequence length="165" mass="19673">MHQIIIRSWLKSDFKTVRKILSETWLDTYSFIPEEDILFHLDKFYSEEKLNILFIDPYTQCFITESDGLSSGWMKLYENKSQKRFYVSSLYVLPQFQGSGIGKIFMNKAEEIAKQKGYYRIWLGVMKDNIKALEWYKKIGFNFVEEEPFQMGKTTVMHLIGYKLI</sequence>
<dbReference type="AlphaFoldDB" id="I0ALE8"/>
<keyword evidence="1 4" id="KW-0808">Transferase</keyword>
<dbReference type="PROSITE" id="PS51186">
    <property type="entry name" value="GNAT"/>
    <property type="match status" value="1"/>
</dbReference>
<dbReference type="Pfam" id="PF00583">
    <property type="entry name" value="Acetyltransf_1"/>
    <property type="match status" value="1"/>
</dbReference>
<accession>I0ALE8</accession>
<protein>
    <submittedName>
        <fullName evidence="4">Histone acetyltransferase HPA2-like protein</fullName>
    </submittedName>
</protein>
<dbReference type="PANTHER" id="PTHR42919:SF8">
    <property type="entry name" value="N-ALPHA-ACETYLTRANSFERASE 50"/>
    <property type="match status" value="1"/>
</dbReference>
<dbReference type="Gene3D" id="3.40.630.30">
    <property type="match status" value="1"/>
</dbReference>
<dbReference type="KEGG" id="ial:IALB_2100"/>
<dbReference type="GO" id="GO:0016747">
    <property type="term" value="F:acyltransferase activity, transferring groups other than amino-acyl groups"/>
    <property type="evidence" value="ECO:0007669"/>
    <property type="project" value="InterPro"/>
</dbReference>
<dbReference type="PANTHER" id="PTHR42919">
    <property type="entry name" value="N-ALPHA-ACETYLTRANSFERASE"/>
    <property type="match status" value="1"/>
</dbReference>
<evidence type="ECO:0000256" key="2">
    <source>
        <dbReference type="ARBA" id="ARBA00023315"/>
    </source>
</evidence>
<dbReference type="HOGENOM" id="CLU_013985_18_0_10"/>
<feature type="domain" description="N-acetyltransferase" evidence="3">
    <location>
        <begin position="4"/>
        <end position="162"/>
    </location>
</feature>
<dbReference type="Proteomes" id="UP000007394">
    <property type="component" value="Chromosome"/>
</dbReference>
<evidence type="ECO:0000259" key="3">
    <source>
        <dbReference type="PROSITE" id="PS51186"/>
    </source>
</evidence>
<keyword evidence="2" id="KW-0012">Acyltransferase</keyword>
<evidence type="ECO:0000313" key="4">
    <source>
        <dbReference type="EMBL" id="AFH49805.1"/>
    </source>
</evidence>
<dbReference type="OrthoDB" id="9800604at2"/>
<dbReference type="CDD" id="cd04301">
    <property type="entry name" value="NAT_SF"/>
    <property type="match status" value="1"/>
</dbReference>
<evidence type="ECO:0000313" key="5">
    <source>
        <dbReference type="Proteomes" id="UP000007394"/>
    </source>
</evidence>
<dbReference type="EMBL" id="CP003418">
    <property type="protein sequence ID" value="AFH49805.1"/>
    <property type="molecule type" value="Genomic_DNA"/>
</dbReference>
<name>I0ALE8_IGNAJ</name>
<dbReference type="eggNOG" id="COG0456">
    <property type="taxonomic scope" value="Bacteria"/>
</dbReference>
<reference evidence="4 5" key="1">
    <citation type="journal article" date="2012" name="Front. Microbiol.">
        <title>Complete genome of Ignavibacterium album, a metabolically versatile, flagellated, facultative anaerobe from the phylum Chlorobi.</title>
        <authorList>
            <person name="Liu Z."/>
            <person name="Frigaard N.-U."/>
            <person name="Vogl K."/>
            <person name="Iino T."/>
            <person name="Ohkuma M."/>
            <person name="Overmann J."/>
            <person name="Bryant D.A."/>
        </authorList>
    </citation>
    <scope>NUCLEOTIDE SEQUENCE [LARGE SCALE GENOMIC DNA]</scope>
    <source>
        <strain evidence="5">DSM 19864 / JCM 16511 / NBRC 101810 / Mat9-16</strain>
    </source>
</reference>
<keyword evidence="5" id="KW-1185">Reference proteome</keyword>
<dbReference type="InterPro" id="IPR000182">
    <property type="entry name" value="GNAT_dom"/>
</dbReference>
<gene>
    <name evidence="4" type="ordered locus">IALB_2100</name>
</gene>
<dbReference type="RefSeq" id="WP_014560954.1">
    <property type="nucleotide sequence ID" value="NC_017464.1"/>
</dbReference>
<proteinExistence type="predicted"/>
<dbReference type="SUPFAM" id="SSF55729">
    <property type="entry name" value="Acyl-CoA N-acyltransferases (Nat)"/>
    <property type="match status" value="1"/>
</dbReference>
<dbReference type="InterPro" id="IPR016181">
    <property type="entry name" value="Acyl_CoA_acyltransferase"/>
</dbReference>